<dbReference type="Proteomes" id="UP000032568">
    <property type="component" value="Chromosome"/>
</dbReference>
<sequence length="188" mass="21121">MSMGALAQKKSRRSFIYVCCAFIVPIVLAKLALEQQWFNYGVTNQGQLLESGLTLEQLGLSEQDFDQSWLILYRLPQECTLQCQRTLASVNNTYIALGKEMPRVKPVALIFEALTAEQLAAIQTKRWHIQPIPSLARNLIKQPQVYIVDPLGNLVLSHVPPQESKDLPAFGKGILADLKKLLKYSRIG</sequence>
<accession>A0AAE9YST2</accession>
<dbReference type="RefSeq" id="WP_152646706.1">
    <property type="nucleotide sequence ID" value="NZ_CP059735.1"/>
</dbReference>
<name>A0AAE9YST2_9GAMM</name>
<dbReference type="KEGG" id="tact:SG35_027470"/>
<reference evidence="1 2" key="1">
    <citation type="journal article" date="2015" name="Genome Announc.">
        <title>Draft Genome Sequences of Marine Isolates of Thalassomonas viridans and Thalassomonas actiniarum.</title>
        <authorList>
            <person name="Olonade I."/>
            <person name="van Zyl L.J."/>
            <person name="Trindade M."/>
        </authorList>
    </citation>
    <scope>NUCLEOTIDE SEQUENCE [LARGE SCALE GENOMIC DNA]</scope>
    <source>
        <strain evidence="1 2">A5K-106</strain>
    </source>
</reference>
<evidence type="ECO:0008006" key="3">
    <source>
        <dbReference type="Google" id="ProtNLM"/>
    </source>
</evidence>
<protein>
    <recommendedName>
        <fullName evidence="3">Thioredoxin domain-containing protein</fullName>
    </recommendedName>
</protein>
<gene>
    <name evidence="1" type="ORF">SG35_027470</name>
</gene>
<evidence type="ECO:0000313" key="1">
    <source>
        <dbReference type="EMBL" id="WDD98921.1"/>
    </source>
</evidence>
<reference evidence="1 2" key="2">
    <citation type="journal article" date="2022" name="Mar. Drugs">
        <title>Bioassay-Guided Fractionation Leads to the Detection of Cholic Acid Generated by the Rare Thalassomonas sp.</title>
        <authorList>
            <person name="Pheiffer F."/>
            <person name="Schneider Y.K."/>
            <person name="Hansen E.H."/>
            <person name="Andersen J.H."/>
            <person name="Isaksson J."/>
            <person name="Busche T."/>
            <person name="R C."/>
            <person name="Kalinowski J."/>
            <person name="Zyl L.V."/>
            <person name="Trindade M."/>
        </authorList>
    </citation>
    <scope>NUCLEOTIDE SEQUENCE [LARGE SCALE GENOMIC DNA]</scope>
    <source>
        <strain evidence="1 2">A5K-106</strain>
    </source>
</reference>
<dbReference type="EMBL" id="CP059735">
    <property type="protein sequence ID" value="WDD98921.1"/>
    <property type="molecule type" value="Genomic_DNA"/>
</dbReference>
<keyword evidence="2" id="KW-1185">Reference proteome</keyword>
<organism evidence="1 2">
    <name type="scientific">Thalassomonas actiniarum</name>
    <dbReference type="NCBI Taxonomy" id="485447"/>
    <lineage>
        <taxon>Bacteria</taxon>
        <taxon>Pseudomonadati</taxon>
        <taxon>Pseudomonadota</taxon>
        <taxon>Gammaproteobacteria</taxon>
        <taxon>Alteromonadales</taxon>
        <taxon>Colwelliaceae</taxon>
        <taxon>Thalassomonas</taxon>
    </lineage>
</organism>
<evidence type="ECO:0000313" key="2">
    <source>
        <dbReference type="Proteomes" id="UP000032568"/>
    </source>
</evidence>
<dbReference type="AlphaFoldDB" id="A0AAE9YST2"/>
<proteinExistence type="predicted"/>